<sequence>MRHYLGLNEYLFRQQGKEVGVYYDPSECLNGHALLMGMSGTGKSFQSKRLLESAARDGIQVDVFDVHDELAGVSGSVAAKYSQATQYGTNPLVLDTDPHTGGVNRQADFIVGLIKQVTTQFGSKQEAALRNLIIDCYASRWIFPDNPRSWVKQELTEAQRRQMISDRKWQDLRNYYPTLTDLLEFAERKVLVMLFGGDNKAMNALEVVCKQNRQLQNLCYKLAKAPALAEEKAKLEAQIESSEKRLIDAFSEAVINKPSREPQDLIRYDSKDVLVSVVQRLQILAASGIFNSNAAPFHGASVRVHEIKSLSDDQQVLFVKLKLRQIFEDVKKLGPTATGTELRHVVFIDEGSRFFSDESDDIINAIAREARKFGLGLWCAAQEPTAFPQSFITNCGAKLVLGIDASFWKGAQQKLRISEDGLRFIKAKEVMAIKLHREGMADPPFVNVAVPNPGSDVGRKAMARAA</sequence>
<reference evidence="3" key="1">
    <citation type="submission" date="2020-08" db="EMBL/GenBank/DDBJ databases">
        <title>Studying the diversity of plant-associated saprophytic bacteria and their role in host health and plant-pathogen interactions.</title>
        <authorList>
            <person name="Potnis N."/>
        </authorList>
    </citation>
    <scope>NUCLEOTIDE SEQUENCE</scope>
    <source>
        <strain evidence="3">F21</strain>
    </source>
</reference>
<dbReference type="Proteomes" id="UP000528595">
    <property type="component" value="Unassembled WGS sequence"/>
</dbReference>
<dbReference type="InterPro" id="IPR051162">
    <property type="entry name" value="T4SS_component"/>
</dbReference>
<evidence type="ECO:0000313" key="3">
    <source>
        <dbReference type="EMBL" id="MBB5672477.1"/>
    </source>
</evidence>
<protein>
    <recommendedName>
        <fullName evidence="2">Helicase HerA central domain-containing protein</fullName>
    </recommendedName>
</protein>
<accession>A0AB73H347</accession>
<proteinExistence type="predicted"/>
<comment type="caution">
    <text evidence="3">The sequence shown here is derived from an EMBL/GenBank/DDBJ whole genome shotgun (WGS) entry which is preliminary data.</text>
</comment>
<name>A0AB73H347_9XANT</name>
<feature type="domain" description="Helicase HerA central" evidence="2">
    <location>
        <begin position="15"/>
        <end position="84"/>
    </location>
</feature>
<gene>
    <name evidence="3" type="ORF">FHR65_004078</name>
</gene>
<dbReference type="EMBL" id="JACIIQ010000025">
    <property type="protein sequence ID" value="MBB5672477.1"/>
    <property type="molecule type" value="Genomic_DNA"/>
</dbReference>
<organism evidence="3">
    <name type="scientific">Xanthomonas arboricola</name>
    <dbReference type="NCBI Taxonomy" id="56448"/>
    <lineage>
        <taxon>Bacteria</taxon>
        <taxon>Pseudomonadati</taxon>
        <taxon>Pseudomonadota</taxon>
        <taxon>Gammaproteobacteria</taxon>
        <taxon>Lysobacterales</taxon>
        <taxon>Lysobacteraceae</taxon>
        <taxon>Xanthomonas</taxon>
    </lineage>
</organism>
<dbReference type="InterPro" id="IPR002789">
    <property type="entry name" value="HerA_central"/>
</dbReference>
<dbReference type="SUPFAM" id="SSF52540">
    <property type="entry name" value="P-loop containing nucleoside triphosphate hydrolases"/>
    <property type="match status" value="1"/>
</dbReference>
<dbReference type="Gene3D" id="3.40.50.300">
    <property type="entry name" value="P-loop containing nucleotide triphosphate hydrolases"/>
    <property type="match status" value="2"/>
</dbReference>
<evidence type="ECO:0000256" key="1">
    <source>
        <dbReference type="SAM" id="Coils"/>
    </source>
</evidence>
<dbReference type="AlphaFoldDB" id="A0AB73H347"/>
<feature type="coiled-coil region" evidence="1">
    <location>
        <begin position="225"/>
        <end position="252"/>
    </location>
</feature>
<dbReference type="InterPro" id="IPR027417">
    <property type="entry name" value="P-loop_NTPase"/>
</dbReference>
<dbReference type="PANTHER" id="PTHR30121:SF6">
    <property type="entry name" value="SLR6007 PROTEIN"/>
    <property type="match status" value="1"/>
</dbReference>
<dbReference type="PANTHER" id="PTHR30121">
    <property type="entry name" value="UNCHARACTERIZED PROTEIN YJGR-RELATED"/>
    <property type="match status" value="1"/>
</dbReference>
<dbReference type="Pfam" id="PF01935">
    <property type="entry name" value="DUF87"/>
    <property type="match status" value="1"/>
</dbReference>
<keyword evidence="1" id="KW-0175">Coiled coil</keyword>
<dbReference type="RefSeq" id="WP_184578831.1">
    <property type="nucleotide sequence ID" value="NZ_JACIIQ010000025.1"/>
</dbReference>
<evidence type="ECO:0000259" key="2">
    <source>
        <dbReference type="Pfam" id="PF01935"/>
    </source>
</evidence>